<evidence type="ECO:0000313" key="2">
    <source>
        <dbReference type="EMBL" id="KGR77474.1"/>
    </source>
</evidence>
<evidence type="ECO:0000313" key="3">
    <source>
        <dbReference type="Proteomes" id="UP000030408"/>
    </source>
</evidence>
<comment type="caution">
    <text evidence="2">The sequence shown here is derived from an EMBL/GenBank/DDBJ whole genome shotgun (WGS) entry which is preliminary data.</text>
</comment>
<dbReference type="EMBL" id="JPVO01000038">
    <property type="protein sequence ID" value="KGR77474.1"/>
    <property type="molecule type" value="Genomic_DNA"/>
</dbReference>
<keyword evidence="3" id="KW-1185">Reference proteome</keyword>
<dbReference type="PROSITE" id="PS50035">
    <property type="entry name" value="PLD"/>
    <property type="match status" value="1"/>
</dbReference>
<evidence type="ECO:0000259" key="1">
    <source>
        <dbReference type="PROSITE" id="PS50035"/>
    </source>
</evidence>
<dbReference type="OrthoDB" id="2571144at2"/>
<feature type="domain" description="PLD phosphodiesterase" evidence="1">
    <location>
        <begin position="304"/>
        <end position="326"/>
    </location>
</feature>
<dbReference type="STRING" id="1384057.CD33_03000"/>
<sequence>MFNPFKTKPYNIDLFFEKVEKTQYESINQEEFEEIVMEINKIFNGIDDLIEQFSKRELIQRLDHLSRAMTHCHLNKRNKHYIFSNLYKLKEGISSESRRRLYSENFMVIEDELSIENIYVKFRFGIINDRPYLLMKHSYGKTSIMNLTEKVLATIEYEYLKRYGFDLIEHVEYIYFTDVSFGIGSTPCEQVFIEKGYKNPKWESFDVHQFEELWQKLNPDLDVQPIFLEPNNSLKAYNHVKEILLQAKKKVQIIDPYFDKTIYHLIGELNMDIQMQLITEKVMGDAGIVYSKMKKERGRVEIKQSKKNHDRFIIIDDNKVFLLGGSINSIGDKASMIIPIELNNVKQEIINHFKFQWNLAKEINEA</sequence>
<dbReference type="RefSeq" id="WP_036197989.1">
    <property type="nucleotide sequence ID" value="NZ_AVCY01000018.1"/>
</dbReference>
<gene>
    <name evidence="2" type="ORF">CD33_03000</name>
</gene>
<organism evidence="2 3">
    <name type="scientific">Ureibacillus sinduriensis BLB-1 = JCM 15800</name>
    <dbReference type="NCBI Taxonomy" id="1384057"/>
    <lineage>
        <taxon>Bacteria</taxon>
        <taxon>Bacillati</taxon>
        <taxon>Bacillota</taxon>
        <taxon>Bacilli</taxon>
        <taxon>Bacillales</taxon>
        <taxon>Caryophanaceae</taxon>
        <taxon>Ureibacillus</taxon>
    </lineage>
</organism>
<accession>A0A0A3HYE0</accession>
<proteinExistence type="predicted"/>
<reference evidence="2 3" key="1">
    <citation type="submission" date="2014-02" db="EMBL/GenBank/DDBJ databases">
        <title>Draft genome sequence of Lysinibacillus sinduriensis JCM 15800.</title>
        <authorList>
            <person name="Zhang F."/>
            <person name="Wang G."/>
            <person name="Zhang L."/>
        </authorList>
    </citation>
    <scope>NUCLEOTIDE SEQUENCE [LARGE SCALE GENOMIC DNA]</scope>
    <source>
        <strain evidence="2 3">JCM 15800</strain>
    </source>
</reference>
<dbReference type="GO" id="GO:0003824">
    <property type="term" value="F:catalytic activity"/>
    <property type="evidence" value="ECO:0007669"/>
    <property type="project" value="InterPro"/>
</dbReference>
<dbReference type="eggNOG" id="COG3943">
    <property type="taxonomic scope" value="Bacteria"/>
</dbReference>
<protein>
    <recommendedName>
        <fullName evidence="1">PLD phosphodiesterase domain-containing protein</fullName>
    </recommendedName>
</protein>
<dbReference type="AlphaFoldDB" id="A0A0A3HYE0"/>
<dbReference type="Proteomes" id="UP000030408">
    <property type="component" value="Unassembled WGS sequence"/>
</dbReference>
<dbReference type="InterPro" id="IPR001736">
    <property type="entry name" value="PLipase_D/transphosphatidylase"/>
</dbReference>
<dbReference type="GO" id="GO:0006793">
    <property type="term" value="P:phosphorus metabolic process"/>
    <property type="evidence" value="ECO:0007669"/>
    <property type="project" value="UniProtKB-ARBA"/>
</dbReference>
<name>A0A0A3HYE0_9BACL</name>